<dbReference type="CDD" id="cd01075">
    <property type="entry name" value="NAD_bind_Leu_Phe_Val_DH"/>
    <property type="match status" value="1"/>
</dbReference>
<accession>A0A0A1YIA8</accession>
<evidence type="ECO:0000256" key="2">
    <source>
        <dbReference type="ARBA" id="ARBA00006382"/>
    </source>
</evidence>
<sequence length="340" mass="35271">MFAIMETARLEALHLAQDPTTGLKAIIAIHNTRLGPALGGCRYLAYPDEQSAIRDAARLAQGMSYKAALAGLEQGGGKAVIIRPAHLSNRGALFEAFGRFIETLNGRYITAMDSGTSSADMDCIAQHTNHVTSTTSEGDPSPHTAMGVFAGIRATALARLGSDDLEGLRVGIQGLGHVGFALAEQLHAAGAELLVSDLDAGRVQLAVEQLGAHPVASAALLGTPCDILAPCGLGGVLNAETVGQLRCSAVAGAANNQLASGDIADTLQARGILYAPDYVINSGGLIYVALRHRGESLTAITAHLAKISLRLTEVYAHAQADKRSPARVADALAERLLYPG</sequence>
<dbReference type="InterPro" id="IPR016211">
    <property type="entry name" value="Glu/Phe/Leu/Val/Trp_DH_bac/arc"/>
</dbReference>
<dbReference type="GO" id="GO:0000166">
    <property type="term" value="F:nucleotide binding"/>
    <property type="evidence" value="ECO:0007669"/>
    <property type="project" value="UniProtKB-KW"/>
</dbReference>
<keyword evidence="6" id="KW-0547">Nucleotide-binding</keyword>
<dbReference type="AlphaFoldDB" id="A0A0A1YIA8"/>
<dbReference type="InterPro" id="IPR046346">
    <property type="entry name" value="Aminoacid_DH-like_N_sf"/>
</dbReference>
<dbReference type="PANTHER" id="PTHR42722">
    <property type="entry name" value="LEUCINE DEHYDROGENASE"/>
    <property type="match status" value="1"/>
</dbReference>
<dbReference type="OrthoDB" id="9803297at2"/>
<evidence type="ECO:0000256" key="1">
    <source>
        <dbReference type="ARBA" id="ARBA00003868"/>
    </source>
</evidence>
<dbReference type="Gene3D" id="3.40.50.10860">
    <property type="entry name" value="Leucine Dehydrogenase, chain A, domain 1"/>
    <property type="match status" value="1"/>
</dbReference>
<comment type="function">
    <text evidence="1">Catalyzes the reversible oxidative deamination of glutamate to alpha-ketoglutarate and ammonia.</text>
</comment>
<dbReference type="SUPFAM" id="SSF51735">
    <property type="entry name" value="NAD(P)-binding Rossmann-fold domains"/>
    <property type="match status" value="1"/>
</dbReference>
<dbReference type="PANTHER" id="PTHR42722:SF1">
    <property type="entry name" value="VALINE DEHYDROGENASE"/>
    <property type="match status" value="1"/>
</dbReference>
<feature type="domain" description="Glutamate/phenylalanine/leucine/valine/L-tryptophan dehydrogenase C-terminal" evidence="8">
    <location>
        <begin position="138"/>
        <end position="340"/>
    </location>
</feature>
<dbReference type="InterPro" id="IPR006096">
    <property type="entry name" value="Glu/Leu/Phe/Val/Trp_DH_C"/>
</dbReference>
<name>A0A0A1YIA8_9PSED</name>
<dbReference type="STRING" id="1395571.TMS3_0108905"/>
<protein>
    <submittedName>
        <fullName evidence="9">Amino acid dehydrogenase</fullName>
    </submittedName>
</protein>
<evidence type="ECO:0000256" key="4">
    <source>
        <dbReference type="ARBA" id="ARBA00023027"/>
    </source>
</evidence>
<proteinExistence type="inferred from homology"/>
<evidence type="ECO:0000256" key="6">
    <source>
        <dbReference type="PIRSR" id="PIRSR000188-2"/>
    </source>
</evidence>
<dbReference type="InterPro" id="IPR006095">
    <property type="entry name" value="Glu/Leu/Phe/Val/Trp_DH"/>
</dbReference>
<feature type="binding site" evidence="6">
    <location>
        <begin position="174"/>
        <end position="179"/>
    </location>
    <ligand>
        <name>NAD(+)</name>
        <dbReference type="ChEBI" id="CHEBI:57540"/>
    </ligand>
</feature>
<organism evidence="9 10">
    <name type="scientific">Pseudomonas taeanensis MS-3</name>
    <dbReference type="NCBI Taxonomy" id="1395571"/>
    <lineage>
        <taxon>Bacteria</taxon>
        <taxon>Pseudomonadati</taxon>
        <taxon>Pseudomonadota</taxon>
        <taxon>Gammaproteobacteria</taxon>
        <taxon>Pseudomonadales</taxon>
        <taxon>Pseudomonadaceae</taxon>
        <taxon>Pseudomonas</taxon>
    </lineage>
</organism>
<dbReference type="SUPFAM" id="SSF53223">
    <property type="entry name" value="Aminoacid dehydrogenase-like, N-terminal domain"/>
    <property type="match status" value="1"/>
</dbReference>
<dbReference type="PRINTS" id="PR00082">
    <property type="entry name" value="GLFDHDRGNASE"/>
</dbReference>
<keyword evidence="3 7" id="KW-0560">Oxidoreductase</keyword>
<dbReference type="InterPro" id="IPR036291">
    <property type="entry name" value="NAD(P)-bd_dom_sf"/>
</dbReference>
<gene>
    <name evidence="9" type="ORF">TMS3_0108905</name>
</gene>
<dbReference type="Pfam" id="PF02812">
    <property type="entry name" value="ELFV_dehydrog_N"/>
    <property type="match status" value="1"/>
</dbReference>
<feature type="active site" description="Proton donor/acceptor" evidence="5">
    <location>
        <position position="78"/>
    </location>
</feature>
<dbReference type="RefSeq" id="WP_025164875.1">
    <property type="nucleotide sequence ID" value="NZ_AWSQ01000002.1"/>
</dbReference>
<dbReference type="Pfam" id="PF00208">
    <property type="entry name" value="ELFV_dehydrog"/>
    <property type="match status" value="1"/>
</dbReference>
<dbReference type="eggNOG" id="COG0334">
    <property type="taxonomic scope" value="Bacteria"/>
</dbReference>
<dbReference type="SMART" id="SM00839">
    <property type="entry name" value="ELFV_dehydrog"/>
    <property type="match status" value="1"/>
</dbReference>
<evidence type="ECO:0000313" key="10">
    <source>
        <dbReference type="Proteomes" id="UP000030063"/>
    </source>
</evidence>
<dbReference type="PIRSF" id="PIRSF000188">
    <property type="entry name" value="Phe_leu_dh"/>
    <property type="match status" value="1"/>
</dbReference>
<keyword evidence="4 6" id="KW-0520">NAD</keyword>
<evidence type="ECO:0000256" key="5">
    <source>
        <dbReference type="PIRSR" id="PIRSR000188-1"/>
    </source>
</evidence>
<evidence type="ECO:0000256" key="3">
    <source>
        <dbReference type="ARBA" id="ARBA00023002"/>
    </source>
</evidence>
<keyword evidence="10" id="KW-1185">Reference proteome</keyword>
<dbReference type="GO" id="GO:0006520">
    <property type="term" value="P:amino acid metabolic process"/>
    <property type="evidence" value="ECO:0007669"/>
    <property type="project" value="InterPro"/>
</dbReference>
<reference evidence="9 10" key="1">
    <citation type="journal article" date="2014" name="Genome Announc.">
        <title>Draft Genome Sequence of Petroleum Oil-Degrading Marine Bacterium Pseudomonas taeanensis Strain MS-3, Isolated from a Crude Oil-Contaminated Seashore.</title>
        <authorList>
            <person name="Lee S.Y."/>
            <person name="Kim S.H."/>
            <person name="Lee D.G."/>
            <person name="Shin S."/>
            <person name="Yun S.H."/>
            <person name="Choi C.W."/>
            <person name="Chung Y.H."/>
            <person name="Choi J.S."/>
            <person name="Kahng H.Y."/>
            <person name="Kim S.I."/>
        </authorList>
    </citation>
    <scope>NUCLEOTIDE SEQUENCE [LARGE SCALE GENOMIC DNA]</scope>
    <source>
        <strain evidence="9 10">MS-3</strain>
    </source>
</reference>
<comment type="caution">
    <text evidence="9">The sequence shown here is derived from an EMBL/GenBank/DDBJ whole genome shotgun (WGS) entry which is preliminary data.</text>
</comment>
<evidence type="ECO:0000256" key="7">
    <source>
        <dbReference type="RuleBase" id="RU004417"/>
    </source>
</evidence>
<dbReference type="Gene3D" id="3.40.50.720">
    <property type="entry name" value="NAD(P)-binding Rossmann-like Domain"/>
    <property type="match status" value="1"/>
</dbReference>
<evidence type="ECO:0000313" key="9">
    <source>
        <dbReference type="EMBL" id="KFX69630.1"/>
    </source>
</evidence>
<dbReference type="EMBL" id="AWSQ01000002">
    <property type="protein sequence ID" value="KFX69630.1"/>
    <property type="molecule type" value="Genomic_DNA"/>
</dbReference>
<comment type="similarity">
    <text evidence="2 7">Belongs to the Glu/Leu/Phe/Val dehydrogenases family.</text>
</comment>
<dbReference type="GO" id="GO:0016639">
    <property type="term" value="F:oxidoreductase activity, acting on the CH-NH2 group of donors, NAD or NADP as acceptor"/>
    <property type="evidence" value="ECO:0007669"/>
    <property type="project" value="InterPro"/>
</dbReference>
<dbReference type="Proteomes" id="UP000030063">
    <property type="component" value="Unassembled WGS sequence"/>
</dbReference>
<evidence type="ECO:0000259" key="8">
    <source>
        <dbReference type="SMART" id="SM00839"/>
    </source>
</evidence>
<dbReference type="InterPro" id="IPR006097">
    <property type="entry name" value="Glu/Leu/Phe/Val/Trp_DH_dimer"/>
</dbReference>